<feature type="compositionally biased region" description="Low complexity" evidence="1">
    <location>
        <begin position="68"/>
        <end position="80"/>
    </location>
</feature>
<protein>
    <submittedName>
        <fullName evidence="3">MELPH protein</fullName>
    </submittedName>
</protein>
<keyword evidence="2" id="KW-1185">Reference proteome</keyword>
<dbReference type="AlphaFoldDB" id="A0A1I8H6N1"/>
<feature type="region of interest" description="Disordered" evidence="1">
    <location>
        <begin position="118"/>
        <end position="141"/>
    </location>
</feature>
<feature type="compositionally biased region" description="Basic and acidic residues" evidence="1">
    <location>
        <begin position="171"/>
        <end position="190"/>
    </location>
</feature>
<evidence type="ECO:0000256" key="1">
    <source>
        <dbReference type="SAM" id="MobiDB-lite"/>
    </source>
</evidence>
<evidence type="ECO:0000313" key="2">
    <source>
        <dbReference type="Proteomes" id="UP000095280"/>
    </source>
</evidence>
<reference evidence="3" key="1">
    <citation type="submission" date="2016-11" db="UniProtKB">
        <authorList>
            <consortium name="WormBaseParasite"/>
        </authorList>
    </citation>
    <scope>IDENTIFICATION</scope>
</reference>
<proteinExistence type="predicted"/>
<evidence type="ECO:0000313" key="3">
    <source>
        <dbReference type="WBParaSite" id="maker-uti_cns_0004685-snap-gene-0.9-mRNA-1"/>
    </source>
</evidence>
<feature type="compositionally biased region" description="Polar residues" evidence="1">
    <location>
        <begin position="1"/>
        <end position="28"/>
    </location>
</feature>
<feature type="region of interest" description="Disordered" evidence="1">
    <location>
        <begin position="1"/>
        <end position="37"/>
    </location>
</feature>
<name>A0A1I8H6N1_9PLAT</name>
<feature type="region of interest" description="Disordered" evidence="1">
    <location>
        <begin position="53"/>
        <end position="89"/>
    </location>
</feature>
<organism evidence="2 3">
    <name type="scientific">Macrostomum lignano</name>
    <dbReference type="NCBI Taxonomy" id="282301"/>
    <lineage>
        <taxon>Eukaryota</taxon>
        <taxon>Metazoa</taxon>
        <taxon>Spiralia</taxon>
        <taxon>Lophotrochozoa</taxon>
        <taxon>Platyhelminthes</taxon>
        <taxon>Rhabditophora</taxon>
        <taxon>Macrostomorpha</taxon>
        <taxon>Macrostomida</taxon>
        <taxon>Macrostomidae</taxon>
        <taxon>Macrostomum</taxon>
    </lineage>
</organism>
<feature type="region of interest" description="Disordered" evidence="1">
    <location>
        <begin position="157"/>
        <end position="211"/>
    </location>
</feature>
<accession>A0A1I8H6N1</accession>
<dbReference type="Proteomes" id="UP000095280">
    <property type="component" value="Unplaced"/>
</dbReference>
<sequence>MHQSEQNQLTASQLGEFDQQSTKSSLNRPKSIRYTGDSIPSKTFRLLCNAVPGEAPMQPLRMPRSRARALQEQQQQQQVEPAREEESSSVCSEAAEVEASLGCPETVGVQDGTMQDVSAKSAPMTRWQSRSQHLDTEDASGEDELLNNAIFQRLQRRNQDQEQLDEDSDTAELHRQQFEQTEPKIVREELATSSSRIQELREIQQTRRKMR</sequence>
<dbReference type="WBParaSite" id="maker-uti_cns_0004685-snap-gene-0.9-mRNA-1">
    <property type="protein sequence ID" value="maker-uti_cns_0004685-snap-gene-0.9-mRNA-1"/>
    <property type="gene ID" value="maker-uti_cns_0004685-snap-gene-0.9"/>
</dbReference>